<evidence type="ECO:0000256" key="2">
    <source>
        <dbReference type="SAM" id="MobiDB-lite"/>
    </source>
</evidence>
<comment type="caution">
    <text evidence="3">The sequence shown here is derived from an EMBL/GenBank/DDBJ whole genome shotgun (WGS) entry which is preliminary data.</text>
</comment>
<evidence type="ECO:0000256" key="1">
    <source>
        <dbReference type="SAM" id="Coils"/>
    </source>
</evidence>
<sequence length="383" mass="42905">MMVQAQEEMSEDKEKVAEIPQPSDPTEHVTDEAVNEEMDDSLVPRNHGDTIDQTRSENVSKFSNDSLLAGVNTPKSARVESSKDEGLGEEDASKQGRITDIDANEYIYLVNVYNDDDMFGVNDIDGNEVMIQEPEQGTTTTTLTTITAASSRPKAKGLIIHEQEQAPTSTVSSQQPSQVKDKGKGKMDKPKPVKKLSKKDQLMLDEELAFKLQAEEEEEEERLAREKAQQVKEVNIAWDDVQAKIDADYELAQKLQAEEQEELTNAEKARLFVQFLEESSKKAEAEITQEGSSKRAGDKLEQERYKKQKVKDDKESEELKQCLEIIPDDGDDVTINATPLSSKSPIIVDYKIHKEGKKSYFQIFKADGVTTREISSNKLAVSV</sequence>
<evidence type="ECO:0000313" key="3">
    <source>
        <dbReference type="EMBL" id="GEU90961.1"/>
    </source>
</evidence>
<gene>
    <name evidence="3" type="ORF">Tci_062939</name>
</gene>
<feature type="compositionally biased region" description="Basic and acidic residues" evidence="2">
    <location>
        <begin position="77"/>
        <end position="96"/>
    </location>
</feature>
<feature type="compositionally biased region" description="Low complexity" evidence="2">
    <location>
        <begin position="165"/>
        <end position="178"/>
    </location>
</feature>
<name>A0A6L2NXC3_TANCI</name>
<feature type="compositionally biased region" description="Polar residues" evidence="2">
    <location>
        <begin position="56"/>
        <end position="66"/>
    </location>
</feature>
<accession>A0A6L2NXC3</accession>
<dbReference type="AlphaFoldDB" id="A0A6L2NXC3"/>
<feature type="compositionally biased region" description="Basic and acidic residues" evidence="2">
    <location>
        <begin position="46"/>
        <end position="55"/>
    </location>
</feature>
<feature type="compositionally biased region" description="Basic and acidic residues" evidence="2">
    <location>
        <begin position="292"/>
        <end position="312"/>
    </location>
</feature>
<feature type="coiled-coil region" evidence="1">
    <location>
        <begin position="209"/>
        <end position="269"/>
    </location>
</feature>
<reference evidence="3" key="1">
    <citation type="journal article" date="2019" name="Sci. Rep.">
        <title>Draft genome of Tanacetum cinerariifolium, the natural source of mosquito coil.</title>
        <authorList>
            <person name="Yamashiro T."/>
            <person name="Shiraishi A."/>
            <person name="Satake H."/>
            <person name="Nakayama K."/>
        </authorList>
    </citation>
    <scope>NUCLEOTIDE SEQUENCE</scope>
</reference>
<protein>
    <submittedName>
        <fullName evidence="3">Uncharacterized protein</fullName>
    </submittedName>
</protein>
<dbReference type="EMBL" id="BKCJ010010300">
    <property type="protein sequence ID" value="GEU90961.1"/>
    <property type="molecule type" value="Genomic_DNA"/>
</dbReference>
<feature type="compositionally biased region" description="Basic and acidic residues" evidence="2">
    <location>
        <begin position="179"/>
        <end position="191"/>
    </location>
</feature>
<feature type="region of interest" description="Disordered" evidence="2">
    <location>
        <begin position="1"/>
        <end position="96"/>
    </location>
</feature>
<feature type="region of interest" description="Disordered" evidence="2">
    <location>
        <begin position="283"/>
        <end position="312"/>
    </location>
</feature>
<feature type="region of interest" description="Disordered" evidence="2">
    <location>
        <begin position="152"/>
        <end position="198"/>
    </location>
</feature>
<proteinExistence type="predicted"/>
<keyword evidence="1" id="KW-0175">Coiled coil</keyword>
<organism evidence="3">
    <name type="scientific">Tanacetum cinerariifolium</name>
    <name type="common">Dalmatian daisy</name>
    <name type="synonym">Chrysanthemum cinerariifolium</name>
    <dbReference type="NCBI Taxonomy" id="118510"/>
    <lineage>
        <taxon>Eukaryota</taxon>
        <taxon>Viridiplantae</taxon>
        <taxon>Streptophyta</taxon>
        <taxon>Embryophyta</taxon>
        <taxon>Tracheophyta</taxon>
        <taxon>Spermatophyta</taxon>
        <taxon>Magnoliopsida</taxon>
        <taxon>eudicotyledons</taxon>
        <taxon>Gunneridae</taxon>
        <taxon>Pentapetalae</taxon>
        <taxon>asterids</taxon>
        <taxon>campanulids</taxon>
        <taxon>Asterales</taxon>
        <taxon>Asteraceae</taxon>
        <taxon>Asteroideae</taxon>
        <taxon>Anthemideae</taxon>
        <taxon>Anthemidinae</taxon>
        <taxon>Tanacetum</taxon>
    </lineage>
</organism>